<dbReference type="Proteomes" id="UP000585474">
    <property type="component" value="Unassembled WGS sequence"/>
</dbReference>
<sequence length="158" mass="16837">MASISLATPPNLSPISLLPFRPPPSLALPSHFHGSPQLPHPPQIKPIPLLNKHTQPPGAPPTQPPDYCHQSTSSPSPLISHVTGLGCEMGAWAVQTGNCSSMDEPVCAMAALVRRVRRWLRGCDVLGDGGERGFGCEMRDGVGLVEGGGWLLLWQRQG</sequence>
<accession>A0A7J0GNK1</accession>
<keyword evidence="3" id="KW-1185">Reference proteome</keyword>
<evidence type="ECO:0000313" key="3">
    <source>
        <dbReference type="Proteomes" id="UP000585474"/>
    </source>
</evidence>
<comment type="caution">
    <text evidence="2">The sequence shown here is derived from an EMBL/GenBank/DDBJ whole genome shotgun (WGS) entry which is preliminary data.</text>
</comment>
<feature type="region of interest" description="Disordered" evidence="1">
    <location>
        <begin position="28"/>
        <end position="73"/>
    </location>
</feature>
<reference evidence="2 3" key="1">
    <citation type="submission" date="2019-07" db="EMBL/GenBank/DDBJ databases">
        <title>De Novo Assembly of kiwifruit Actinidia rufa.</title>
        <authorList>
            <person name="Sugita-Konishi S."/>
            <person name="Sato K."/>
            <person name="Mori E."/>
            <person name="Abe Y."/>
            <person name="Kisaki G."/>
            <person name="Hamano K."/>
            <person name="Suezawa K."/>
            <person name="Otani M."/>
            <person name="Fukuda T."/>
            <person name="Manabe T."/>
            <person name="Gomi K."/>
            <person name="Tabuchi M."/>
            <person name="Akimitsu K."/>
            <person name="Kataoka I."/>
        </authorList>
    </citation>
    <scope>NUCLEOTIDE SEQUENCE [LARGE SCALE GENOMIC DNA]</scope>
    <source>
        <strain evidence="3">cv. Fuchu</strain>
    </source>
</reference>
<dbReference type="AlphaFoldDB" id="A0A7J0GNK1"/>
<evidence type="ECO:0000256" key="1">
    <source>
        <dbReference type="SAM" id="MobiDB-lite"/>
    </source>
</evidence>
<dbReference type="EMBL" id="BJWL01000023">
    <property type="protein sequence ID" value="GFZ12387.1"/>
    <property type="molecule type" value="Genomic_DNA"/>
</dbReference>
<gene>
    <name evidence="2" type="ORF">Acr_23g0007720</name>
</gene>
<proteinExistence type="predicted"/>
<name>A0A7J0GNK1_9ERIC</name>
<evidence type="ECO:0000313" key="2">
    <source>
        <dbReference type="EMBL" id="GFZ12387.1"/>
    </source>
</evidence>
<protein>
    <submittedName>
        <fullName evidence="2">Uncharacterized protein</fullName>
    </submittedName>
</protein>
<organism evidence="2 3">
    <name type="scientific">Actinidia rufa</name>
    <dbReference type="NCBI Taxonomy" id="165716"/>
    <lineage>
        <taxon>Eukaryota</taxon>
        <taxon>Viridiplantae</taxon>
        <taxon>Streptophyta</taxon>
        <taxon>Embryophyta</taxon>
        <taxon>Tracheophyta</taxon>
        <taxon>Spermatophyta</taxon>
        <taxon>Magnoliopsida</taxon>
        <taxon>eudicotyledons</taxon>
        <taxon>Gunneridae</taxon>
        <taxon>Pentapetalae</taxon>
        <taxon>asterids</taxon>
        <taxon>Ericales</taxon>
        <taxon>Actinidiaceae</taxon>
        <taxon>Actinidia</taxon>
    </lineage>
</organism>